<evidence type="ECO:0000313" key="2">
    <source>
        <dbReference type="EMBL" id="TNC52748.1"/>
    </source>
</evidence>
<dbReference type="RefSeq" id="WP_139074512.1">
    <property type="nucleotide sequence ID" value="NZ_VDFU01000001.1"/>
</dbReference>
<comment type="caution">
    <text evidence="2">The sequence shown here is derived from an EMBL/GenBank/DDBJ whole genome shotgun (WGS) entry which is preliminary data.</text>
</comment>
<reference evidence="2 3" key="1">
    <citation type="submission" date="2019-06" db="EMBL/GenBank/DDBJ databases">
        <title>YIM 131921 draft genome.</title>
        <authorList>
            <person name="Jiang L."/>
        </authorList>
    </citation>
    <scope>NUCLEOTIDE SEQUENCE [LARGE SCALE GENOMIC DNA]</scope>
    <source>
        <strain evidence="2 3">YIM 131921</strain>
    </source>
</reference>
<dbReference type="AlphaFoldDB" id="A0A5C4N554"/>
<dbReference type="Proteomes" id="UP000305887">
    <property type="component" value="Unassembled WGS sequence"/>
</dbReference>
<keyword evidence="3" id="KW-1185">Reference proteome</keyword>
<dbReference type="OrthoDB" id="9793741at2"/>
<dbReference type="PANTHER" id="PTHR33969">
    <property type="entry name" value="SEGREGATION AND CONDENSATION PROTEIN A"/>
    <property type="match status" value="1"/>
</dbReference>
<dbReference type="EMBL" id="VDFU01000001">
    <property type="protein sequence ID" value="TNC52748.1"/>
    <property type="molecule type" value="Genomic_DNA"/>
</dbReference>
<sequence length="254" mass="28735">MDGASLGALPVPDALIVDVGGFEGPLDLLLTLARQQKVDLREISILSLARQYLLFMERAARQRIELAADYLVMAAWLAYLKSRLLLPDDPEEEAPAEDLARELAYRLARLEAFRAAAARLMERPRLGRDMFAKGHVETTEETRTVRFTAGLHDILSAYARLRTRDEFRPFAMDRVGVYTMEEALDRLRPLIGDWAEWSDLRDWLPPGWSEDGPRRRAATAATFAAALELVREGHAEIRQDRAFAPIHLRARVAS</sequence>
<name>A0A5C4N554_9RHOB</name>
<organism evidence="2 3">
    <name type="scientific">Rubellimicrobium rubrum</name>
    <dbReference type="NCBI Taxonomy" id="2585369"/>
    <lineage>
        <taxon>Bacteria</taxon>
        <taxon>Pseudomonadati</taxon>
        <taxon>Pseudomonadota</taxon>
        <taxon>Alphaproteobacteria</taxon>
        <taxon>Rhodobacterales</taxon>
        <taxon>Roseobacteraceae</taxon>
        <taxon>Rubellimicrobium</taxon>
    </lineage>
</organism>
<dbReference type="Pfam" id="PF02616">
    <property type="entry name" value="SMC_ScpA"/>
    <property type="match status" value="1"/>
</dbReference>
<evidence type="ECO:0000313" key="3">
    <source>
        <dbReference type="Proteomes" id="UP000305887"/>
    </source>
</evidence>
<accession>A0A5C4N554</accession>
<gene>
    <name evidence="2" type="ORF">FHG66_00170</name>
</gene>
<proteinExistence type="predicted"/>
<protein>
    <recommendedName>
        <fullName evidence="1">Segregation and condensation protein A</fullName>
    </recommendedName>
</protein>
<dbReference type="Gene3D" id="6.10.250.2410">
    <property type="match status" value="1"/>
</dbReference>
<dbReference type="InterPro" id="IPR003768">
    <property type="entry name" value="ScpA"/>
</dbReference>
<dbReference type="PANTHER" id="PTHR33969:SF2">
    <property type="entry name" value="SEGREGATION AND CONDENSATION PROTEIN A"/>
    <property type="match status" value="1"/>
</dbReference>
<evidence type="ECO:0000256" key="1">
    <source>
        <dbReference type="ARBA" id="ARBA00044777"/>
    </source>
</evidence>